<dbReference type="Gene3D" id="3.30.200.20">
    <property type="entry name" value="Phosphorylase Kinase, domain 1"/>
    <property type="match status" value="1"/>
</dbReference>
<dbReference type="HOGENOM" id="CLU_2027942_0_0_1"/>
<reference evidence="1" key="1">
    <citation type="submission" date="2013-07" db="EMBL/GenBank/DDBJ databases">
        <title>The genome of an arbuscular mycorrhizal fungus provides insights into the evolution of the oldest plant symbiosis.</title>
        <authorList>
            <consortium name="DOE Joint Genome Institute"/>
            <person name="Tisserant E."/>
            <person name="Malbreil M."/>
            <person name="Kuo A."/>
            <person name="Kohler A."/>
            <person name="Symeonidi A."/>
            <person name="Balestrini R."/>
            <person name="Charron P."/>
            <person name="Duensing N."/>
            <person name="Frei-dit-Frey N."/>
            <person name="Gianinazzi-Pearson V."/>
            <person name="Gilbert B."/>
            <person name="Handa Y."/>
            <person name="Hijri M."/>
            <person name="Kaul R."/>
            <person name="Kawaguchi M."/>
            <person name="Krajinski F."/>
            <person name="Lammers P."/>
            <person name="Lapierre D."/>
            <person name="Masclaux F.G."/>
            <person name="Murat C."/>
            <person name="Morin E."/>
            <person name="Ndikumana S."/>
            <person name="Pagni M."/>
            <person name="Petitpierre D."/>
            <person name="Requena N."/>
            <person name="Rosikiewicz P."/>
            <person name="Riley R."/>
            <person name="Saito K."/>
            <person name="San Clemente H."/>
            <person name="Shapiro H."/>
            <person name="van Tuinen D."/>
            <person name="Becard G."/>
            <person name="Bonfante P."/>
            <person name="Paszkowski U."/>
            <person name="Shachar-Hill Y."/>
            <person name="Young J.P."/>
            <person name="Sanders I.R."/>
            <person name="Henrissat B."/>
            <person name="Rensing S.A."/>
            <person name="Grigoriev I.V."/>
            <person name="Corradi N."/>
            <person name="Roux C."/>
            <person name="Martin F."/>
        </authorList>
    </citation>
    <scope>NUCLEOTIDE SEQUENCE</scope>
    <source>
        <strain evidence="1">DAOM 197198</strain>
    </source>
</reference>
<protein>
    <submittedName>
        <fullName evidence="1">Uncharacterized protein</fullName>
    </submittedName>
</protein>
<gene>
    <name evidence="1" type="ORF">GLOINDRAFT_95039</name>
</gene>
<dbReference type="InterPro" id="IPR011009">
    <property type="entry name" value="Kinase-like_dom_sf"/>
</dbReference>
<dbReference type="EMBL" id="KI282168">
    <property type="protein sequence ID" value="ESA15221.1"/>
    <property type="molecule type" value="Genomic_DNA"/>
</dbReference>
<organism evidence="1">
    <name type="scientific">Rhizophagus irregularis (strain DAOM 181602 / DAOM 197198 / MUCL 43194)</name>
    <name type="common">Arbuscular mycorrhizal fungus</name>
    <name type="synonym">Glomus intraradices</name>
    <dbReference type="NCBI Taxonomy" id="747089"/>
    <lineage>
        <taxon>Eukaryota</taxon>
        <taxon>Fungi</taxon>
        <taxon>Fungi incertae sedis</taxon>
        <taxon>Mucoromycota</taxon>
        <taxon>Glomeromycotina</taxon>
        <taxon>Glomeromycetes</taxon>
        <taxon>Glomerales</taxon>
        <taxon>Glomeraceae</taxon>
        <taxon>Rhizophagus</taxon>
    </lineage>
</organism>
<dbReference type="AlphaFoldDB" id="U9UHX5"/>
<proteinExistence type="predicted"/>
<name>U9UHX5_RHIID</name>
<accession>U9UHX5</accession>
<dbReference type="SUPFAM" id="SSF56112">
    <property type="entry name" value="Protein kinase-like (PK-like)"/>
    <property type="match status" value="1"/>
</dbReference>
<sequence>MVKWLMMQFLTIYKLLVFNRTTLVLNYYTLHIHLMEHHIKEKNIEYYNYDEFTNIEELGVELVNKVYKANWKHGKLIALKSINLTDEIIKEVVREVKIQQENDLNNAMIKLYGITSKTNSGI</sequence>
<evidence type="ECO:0000313" key="1">
    <source>
        <dbReference type="EMBL" id="ESA15221.1"/>
    </source>
</evidence>